<dbReference type="PANTHER" id="PTHR34553">
    <property type="entry name" value="OS05G0597400 PROTEIN"/>
    <property type="match status" value="1"/>
</dbReference>
<keyword evidence="4" id="KW-1185">Reference proteome</keyword>
<dbReference type="OrthoDB" id="1915931at2759"/>
<feature type="transmembrane region" description="Helical" evidence="2">
    <location>
        <begin position="270"/>
        <end position="289"/>
    </location>
</feature>
<evidence type="ECO:0000313" key="3">
    <source>
        <dbReference type="EMBL" id="CAD2221910.1"/>
    </source>
</evidence>
<dbReference type="AlphaFoldDB" id="A0A7G2CQ57"/>
<keyword evidence="2" id="KW-0472">Membrane</keyword>
<evidence type="ECO:0000256" key="2">
    <source>
        <dbReference type="SAM" id="Phobius"/>
    </source>
</evidence>
<proteinExistence type="predicted"/>
<dbReference type="VEuPathDB" id="TriTrypDB:ADEAN_000944900"/>
<feature type="transmembrane region" description="Helical" evidence="2">
    <location>
        <begin position="332"/>
        <end position="356"/>
    </location>
</feature>
<protein>
    <submittedName>
        <fullName evidence="3">Uncharacterized protein</fullName>
    </submittedName>
</protein>
<name>A0A7G2CQ57_9TRYP</name>
<organism evidence="3 4">
    <name type="scientific">Angomonas deanei</name>
    <dbReference type="NCBI Taxonomy" id="59799"/>
    <lineage>
        <taxon>Eukaryota</taxon>
        <taxon>Discoba</taxon>
        <taxon>Euglenozoa</taxon>
        <taxon>Kinetoplastea</taxon>
        <taxon>Metakinetoplastina</taxon>
        <taxon>Trypanosomatida</taxon>
        <taxon>Trypanosomatidae</taxon>
        <taxon>Strigomonadinae</taxon>
        <taxon>Angomonas</taxon>
    </lineage>
</organism>
<feature type="compositionally biased region" description="Basic and acidic residues" evidence="1">
    <location>
        <begin position="72"/>
        <end position="81"/>
    </location>
</feature>
<dbReference type="Proteomes" id="UP000515908">
    <property type="component" value="Chromosome 23"/>
</dbReference>
<feature type="region of interest" description="Disordered" evidence="1">
    <location>
        <begin position="57"/>
        <end position="86"/>
    </location>
</feature>
<reference evidence="3 4" key="1">
    <citation type="submission" date="2020-08" db="EMBL/GenBank/DDBJ databases">
        <authorList>
            <person name="Newling K."/>
            <person name="Davey J."/>
            <person name="Forrester S."/>
        </authorList>
    </citation>
    <scope>NUCLEOTIDE SEQUENCE [LARGE SCALE GENOMIC DNA]</scope>
    <source>
        <strain evidence="4">Crithidia deanei Carvalho (ATCC PRA-265)</strain>
    </source>
</reference>
<evidence type="ECO:0000313" key="4">
    <source>
        <dbReference type="Proteomes" id="UP000515908"/>
    </source>
</evidence>
<sequence>MDVQSKLNGCRWSLEVTEVHTYYYECMTDVLTYYQCVDDLLLIREQLEKGVSHRVPYAEEEKEKNGKKKKKETTPEKKERSSYPTRRGVSVVADSELLLPPSPRRSTVLPPPHHYNNTFSLSDALRNEMHPQPSSEVISRRHMSTHRDTILSIYSSDPHFISLLREILLPPPGTHPYCASLASQKRLLKLFESGLPPWAVWVANSIGCYRRLHRVLYTILTNVWPILSLAVGVYDLYKHLPQLTHFVSHLVEPFSVFLQKHFKLKLSVWGAYLLSVVVSLSNTVYYYYYSSPLSFLVWLVTPMVRLFYYVLLRLPFLLLFDLVGSLYRVVSSLLLVVFMTGKVVLLGPLLLVQYVLQVKPPNLTGGSRLFRFLWYPFQGSGAASPPSNISFLVSSWWGSVVTFWITVASPIKNMLKAWWDSILHVLYHVFVKREYTLRVFYESMKEKYVTRVEEVREDLTRRTSCFCTDATIFSVFYGVVVFWCGTVIVRECAVLAAVSIVVVSPDKTDCHGK</sequence>
<evidence type="ECO:0000256" key="1">
    <source>
        <dbReference type="SAM" id="MobiDB-lite"/>
    </source>
</evidence>
<feature type="region of interest" description="Disordered" evidence="1">
    <location>
        <begin position="94"/>
        <end position="113"/>
    </location>
</feature>
<dbReference type="EMBL" id="LR877167">
    <property type="protein sequence ID" value="CAD2221910.1"/>
    <property type="molecule type" value="Genomic_DNA"/>
</dbReference>
<accession>A0A7G2CQ57</accession>
<feature type="transmembrane region" description="Helical" evidence="2">
    <location>
        <begin position="295"/>
        <end position="320"/>
    </location>
</feature>
<feature type="transmembrane region" description="Helical" evidence="2">
    <location>
        <begin position="215"/>
        <end position="234"/>
    </location>
</feature>
<keyword evidence="2" id="KW-0812">Transmembrane</keyword>
<dbReference type="PANTHER" id="PTHR34553:SF4">
    <property type="entry name" value="G1_S-SPECIFIC CYCLIN-E PROTEIN"/>
    <property type="match status" value="1"/>
</dbReference>
<keyword evidence="2" id="KW-1133">Transmembrane helix</keyword>
<gene>
    <name evidence="3" type="ORF">ADEAN_000944900</name>
</gene>